<dbReference type="eggNOG" id="COG3660">
    <property type="taxonomic scope" value="Bacteria"/>
</dbReference>
<dbReference type="PANTHER" id="PTHR33986">
    <property type="entry name" value="OS02G0535700 PROTEIN"/>
    <property type="match status" value="1"/>
</dbReference>
<accession>V4PU26</accession>
<dbReference type="EMBL" id="AWGB01000021">
    <property type="protein sequence ID" value="ESQ90889.1"/>
    <property type="molecule type" value="Genomic_DNA"/>
</dbReference>
<dbReference type="Pfam" id="PF06258">
    <property type="entry name" value="Mito_fiss_Elm1"/>
    <property type="match status" value="1"/>
</dbReference>
<name>V4PU26_9CAUL</name>
<evidence type="ECO:0000313" key="1">
    <source>
        <dbReference type="EMBL" id="ESQ90889.1"/>
    </source>
</evidence>
<keyword evidence="2" id="KW-1185">Reference proteome</keyword>
<evidence type="ECO:0000313" key="2">
    <source>
        <dbReference type="Proteomes" id="UP000017837"/>
    </source>
</evidence>
<dbReference type="OrthoDB" id="272235at2"/>
<organism evidence="1 2">
    <name type="scientific">Asticcacaulis benevestitus DSM 16100 = ATCC BAA-896</name>
    <dbReference type="NCBI Taxonomy" id="1121022"/>
    <lineage>
        <taxon>Bacteria</taxon>
        <taxon>Pseudomonadati</taxon>
        <taxon>Pseudomonadota</taxon>
        <taxon>Alphaproteobacteria</taxon>
        <taxon>Caulobacterales</taxon>
        <taxon>Caulobacteraceae</taxon>
        <taxon>Asticcacaulis</taxon>
    </lineage>
</organism>
<evidence type="ECO:0008006" key="3">
    <source>
        <dbReference type="Google" id="ProtNLM"/>
    </source>
</evidence>
<comment type="caution">
    <text evidence="1">The sequence shown here is derived from an EMBL/GenBank/DDBJ whole genome shotgun (WGS) entry which is preliminary data.</text>
</comment>
<dbReference type="RefSeq" id="WP_018081065.1">
    <property type="nucleotide sequence ID" value="NZ_AQWM01000003.1"/>
</dbReference>
<reference evidence="1 2" key="1">
    <citation type="journal article" date="2014" name="Nature">
        <title>Sequential evolution of bacterial morphology by co-option of a developmental regulator.</title>
        <authorList>
            <person name="Jiang C."/>
            <person name="Brown P.J."/>
            <person name="Ducret A."/>
            <person name="Brun Y.V."/>
        </authorList>
    </citation>
    <scope>NUCLEOTIDE SEQUENCE [LARGE SCALE GENOMIC DNA]</scope>
    <source>
        <strain evidence="1 2">DSM 16100</strain>
    </source>
</reference>
<proteinExistence type="predicted"/>
<sequence>MPQPLTIWAVSDGRVGIENQALGLAEAVQELTASTIVVKRIRYSSLYDRLPTALKLWPDAMLSERSDSLDAPYPDIWIAAGRATVPFSSRMRKRSGQRTMVVQLQNPRHNLKAFDLVIAPEHDHVRGKNVLSLIGSTNRVAPHRLEIAYENWRDHIDNLPHPRVCVMVGGRSKAYDIDEKRAHALAIEIRSAIQQSGGSLLLTVSRRTPDNARRVFEDVLHDLPGIIYDGKGENPYFAFLYAADHFLVTEDSVNMATEVAGTGKPLQILPLERRTLGSGEKFEDFHETLRAKGIAHPFNGILADGHYNSAHTAYPPLNETKRAAEHLLTMYLARRP</sequence>
<dbReference type="AlphaFoldDB" id="V4PU26"/>
<dbReference type="PANTHER" id="PTHR33986:SF15">
    <property type="entry name" value="MITOCHONDRIAL FISSION PROTEIN ELM1"/>
    <property type="match status" value="1"/>
</dbReference>
<dbReference type="InterPro" id="IPR009367">
    <property type="entry name" value="Elm1-like"/>
</dbReference>
<dbReference type="PATRIC" id="fig|1121022.4.peg.2333"/>
<dbReference type="STRING" id="1121022.GCA_000376105_01399"/>
<gene>
    <name evidence="1" type="ORF">ABENE_11510</name>
</gene>
<protein>
    <recommendedName>
        <fullName evidence="3">Nucleoside-diphosphate sugar epimerase</fullName>
    </recommendedName>
</protein>
<dbReference type="Proteomes" id="UP000017837">
    <property type="component" value="Unassembled WGS sequence"/>
</dbReference>